<dbReference type="Proteomes" id="UP000280197">
    <property type="component" value="Chromosome"/>
</dbReference>
<organism evidence="1 2">
    <name type="scientific">Streptomyces aquilus</name>
    <dbReference type="NCBI Taxonomy" id="2548456"/>
    <lineage>
        <taxon>Bacteria</taxon>
        <taxon>Bacillati</taxon>
        <taxon>Actinomycetota</taxon>
        <taxon>Actinomycetes</taxon>
        <taxon>Kitasatosporales</taxon>
        <taxon>Streptomycetaceae</taxon>
        <taxon>Streptomyces</taxon>
    </lineage>
</organism>
<evidence type="ECO:0000313" key="1">
    <source>
        <dbReference type="EMBL" id="AZP15424.1"/>
    </source>
</evidence>
<keyword evidence="2" id="KW-1185">Reference proteome</keyword>
<dbReference type="EMBL" id="CP034463">
    <property type="protein sequence ID" value="AZP15424.1"/>
    <property type="molecule type" value="Genomic_DNA"/>
</dbReference>
<dbReference type="RefSeq" id="WP_126269803.1">
    <property type="nucleotide sequence ID" value="NZ_CP034463.1"/>
</dbReference>
<dbReference type="Gene3D" id="1.10.132.50">
    <property type="entry name" value="ATP synthase (C/AC39) subunit, domain 3"/>
    <property type="match status" value="1"/>
</dbReference>
<dbReference type="SUPFAM" id="SSF103486">
    <property type="entry name" value="V-type ATP synthase subunit C"/>
    <property type="match status" value="1"/>
</dbReference>
<proteinExistence type="predicted"/>
<protein>
    <recommendedName>
        <fullName evidence="3">V-type ATPase subunit</fullName>
    </recommendedName>
</protein>
<reference evidence="1 2" key="1">
    <citation type="submission" date="2018-12" db="EMBL/GenBank/DDBJ databases">
        <authorList>
            <person name="Li K."/>
        </authorList>
    </citation>
    <scope>NUCLEOTIDE SEQUENCE [LARGE SCALE GENOMIC DNA]</scope>
    <source>
        <strain evidence="2">CR22</strain>
    </source>
</reference>
<sequence length="308" mass="32335">MGAGWVAGVTRARAMAAGRAGPDTARALATATSLSDSLRVLASTPYRRGLDVEAEAAAAQRAVFDALVWQLRVLAGWQPRPGAAAVRLLASGFEIANTRNRLRALAGSPQPPPYRLGALSTAWPRLSRATSPAEVRAVLASSQWGDPGAETPAAVITGMCLSAAARTAANLPPAARWAAGDAALLVAREVYLMSRRLTGAATRDAVRLLGTAAVRAPSFGDFRTRLSPAARWALAGVERPEDLWRAEARWWPTVERDALSMLSGARFDVSPVVGAAAVLSTDAWRVRAGLECAAHGGLAREVFDELVG</sequence>
<dbReference type="InterPro" id="IPR044911">
    <property type="entry name" value="V-type_ATPase_csu/dsu_dom_3"/>
</dbReference>
<evidence type="ECO:0000313" key="2">
    <source>
        <dbReference type="Proteomes" id="UP000280197"/>
    </source>
</evidence>
<dbReference type="AlphaFoldDB" id="A0A3Q9BWK0"/>
<gene>
    <name evidence="1" type="ORF">EJC51_04505</name>
</gene>
<dbReference type="InterPro" id="IPR036079">
    <property type="entry name" value="ATPase_csu/dsu_sf"/>
</dbReference>
<dbReference type="KEGG" id="saqu:EJC51_04505"/>
<accession>A0A3Q9BWK0</accession>
<evidence type="ECO:0008006" key="3">
    <source>
        <dbReference type="Google" id="ProtNLM"/>
    </source>
</evidence>
<name>A0A3Q9BWK0_9ACTN</name>